<dbReference type="SUPFAM" id="SSF53850">
    <property type="entry name" value="Periplasmic binding protein-like II"/>
    <property type="match status" value="1"/>
</dbReference>
<accession>F8GSV8</accession>
<evidence type="ECO:0000313" key="6">
    <source>
        <dbReference type="EMBL" id="AEI81085.1"/>
    </source>
</evidence>
<dbReference type="Pfam" id="PF00126">
    <property type="entry name" value="HTH_1"/>
    <property type="match status" value="1"/>
</dbReference>
<evidence type="ECO:0000256" key="1">
    <source>
        <dbReference type="ARBA" id="ARBA00009437"/>
    </source>
</evidence>
<evidence type="ECO:0000256" key="3">
    <source>
        <dbReference type="ARBA" id="ARBA00023125"/>
    </source>
</evidence>
<evidence type="ECO:0000259" key="5">
    <source>
        <dbReference type="PROSITE" id="PS50931"/>
    </source>
</evidence>
<dbReference type="PANTHER" id="PTHR30537:SF26">
    <property type="entry name" value="GLYCINE CLEAVAGE SYSTEM TRANSCRIPTIONAL ACTIVATOR"/>
    <property type="match status" value="1"/>
</dbReference>
<dbReference type="Proteomes" id="UP000006798">
    <property type="component" value="Chromosome 2"/>
</dbReference>
<feature type="domain" description="HTH lysR-type" evidence="5">
    <location>
        <begin position="44"/>
        <end position="101"/>
    </location>
</feature>
<dbReference type="HOGENOM" id="CLU_039613_37_0_4"/>
<dbReference type="CDD" id="cd08432">
    <property type="entry name" value="PBP2_GcdR_TrpI_HvrB_AmpR_like"/>
    <property type="match status" value="1"/>
</dbReference>
<dbReference type="GO" id="GO:0043565">
    <property type="term" value="F:sequence-specific DNA binding"/>
    <property type="evidence" value="ECO:0007669"/>
    <property type="project" value="TreeGrafter"/>
</dbReference>
<dbReference type="GO" id="GO:0006351">
    <property type="term" value="P:DNA-templated transcription"/>
    <property type="evidence" value="ECO:0007669"/>
    <property type="project" value="TreeGrafter"/>
</dbReference>
<gene>
    <name evidence="6" type="primary">gcvA</name>
    <name evidence="6" type="ordered locus">CNE_2c21360</name>
</gene>
<evidence type="ECO:0000313" key="7">
    <source>
        <dbReference type="Proteomes" id="UP000006798"/>
    </source>
</evidence>
<dbReference type="InterPro" id="IPR036390">
    <property type="entry name" value="WH_DNA-bd_sf"/>
</dbReference>
<dbReference type="InterPro" id="IPR005119">
    <property type="entry name" value="LysR_subst-bd"/>
</dbReference>
<dbReference type="GO" id="GO:0003700">
    <property type="term" value="F:DNA-binding transcription factor activity"/>
    <property type="evidence" value="ECO:0007669"/>
    <property type="project" value="InterPro"/>
</dbReference>
<evidence type="ECO:0000256" key="4">
    <source>
        <dbReference type="ARBA" id="ARBA00023163"/>
    </source>
</evidence>
<dbReference type="PANTHER" id="PTHR30537">
    <property type="entry name" value="HTH-TYPE TRANSCRIPTIONAL REGULATOR"/>
    <property type="match status" value="1"/>
</dbReference>
<keyword evidence="3" id="KW-0238">DNA-binding</keyword>
<dbReference type="PRINTS" id="PR00039">
    <property type="entry name" value="HTHLYSR"/>
</dbReference>
<comment type="similarity">
    <text evidence="1">Belongs to the LysR transcriptional regulatory family.</text>
</comment>
<dbReference type="FunFam" id="1.10.10.10:FF:000038">
    <property type="entry name" value="Glycine cleavage system transcriptional activator"/>
    <property type="match status" value="1"/>
</dbReference>
<dbReference type="KEGG" id="cnc:CNE_2c21360"/>
<name>F8GSV8_CUPNN</name>
<organism evidence="6 7">
    <name type="scientific">Cupriavidus necator (strain ATCC 43291 / DSM 13513 / CCUG 52238 / LMG 8453 / N-1)</name>
    <name type="common">Ralstonia eutropha</name>
    <dbReference type="NCBI Taxonomy" id="1042878"/>
    <lineage>
        <taxon>Bacteria</taxon>
        <taxon>Pseudomonadati</taxon>
        <taxon>Pseudomonadota</taxon>
        <taxon>Betaproteobacteria</taxon>
        <taxon>Burkholderiales</taxon>
        <taxon>Burkholderiaceae</taxon>
        <taxon>Cupriavidus</taxon>
    </lineage>
</organism>
<reference evidence="6 7" key="1">
    <citation type="journal article" date="2011" name="J. Bacteriol.">
        <title>Complete genome sequence of the type strain Cupriavidus necator N-1.</title>
        <authorList>
            <person name="Poehlein A."/>
            <person name="Kusian B."/>
            <person name="Friedrich B."/>
            <person name="Daniel R."/>
            <person name="Bowien B."/>
        </authorList>
    </citation>
    <scope>NUCLEOTIDE SEQUENCE [LARGE SCALE GENOMIC DNA]</scope>
    <source>
        <strain evidence="7">ATCC 43291 / DSM 13513 / CCUG 52238 / LMG 8453 / N-1</strain>
    </source>
</reference>
<proteinExistence type="inferred from homology"/>
<sequence>MGTGPIPMARHECYRAAACRCHSTPHAGKASTGLRTPDMSRQIPPLNPLRAFEVAARHLSFTRAAEELFVTPSAVSHQIKALEESLGVQLFIREAKALVLTPAGTAYLPSVQLAFKQLADATHRLHSKDRPALKVNMPPTFAVKWLIPRMDRFMKAHPDIDLKVSTSNHRIDFERDDFDMAIRYGRGDYPGLHCELCMAVEVIPVCSPALLQGSLPLETPSDLKHHTLLHDDSTYTDVSNPDWAMWLEHAGVTDVDASRGPSFWPSHLVINAALNGLGVALVKKNWIEQDLAEGRLVRLFEAIRLPVEFSYFVVFPKERLEDRRIRSFTDWIRAEVSADQQQPAPV</sequence>
<keyword evidence="2" id="KW-0805">Transcription regulation</keyword>
<dbReference type="InterPro" id="IPR058163">
    <property type="entry name" value="LysR-type_TF_proteobact-type"/>
</dbReference>
<dbReference type="InterPro" id="IPR036388">
    <property type="entry name" value="WH-like_DNA-bd_sf"/>
</dbReference>
<protein>
    <submittedName>
        <fullName evidence="6">Transcriptional regulator of glycine cleavage system operon LysR family</fullName>
    </submittedName>
</protein>
<dbReference type="NCBIfam" id="NF008352">
    <property type="entry name" value="PRK11139.1"/>
    <property type="match status" value="1"/>
</dbReference>
<evidence type="ECO:0000256" key="2">
    <source>
        <dbReference type="ARBA" id="ARBA00023015"/>
    </source>
</evidence>
<dbReference type="Gene3D" id="3.40.190.10">
    <property type="entry name" value="Periplasmic binding protein-like II"/>
    <property type="match status" value="2"/>
</dbReference>
<dbReference type="FunFam" id="3.40.190.10:FF:000017">
    <property type="entry name" value="Glycine cleavage system transcriptional activator"/>
    <property type="match status" value="1"/>
</dbReference>
<dbReference type="Pfam" id="PF03466">
    <property type="entry name" value="LysR_substrate"/>
    <property type="match status" value="1"/>
</dbReference>
<dbReference type="Gene3D" id="1.10.10.10">
    <property type="entry name" value="Winged helix-like DNA-binding domain superfamily/Winged helix DNA-binding domain"/>
    <property type="match status" value="1"/>
</dbReference>
<dbReference type="PROSITE" id="PS50931">
    <property type="entry name" value="HTH_LYSR"/>
    <property type="match status" value="1"/>
</dbReference>
<dbReference type="EMBL" id="CP002878">
    <property type="protein sequence ID" value="AEI81085.1"/>
    <property type="molecule type" value="Genomic_DNA"/>
</dbReference>
<dbReference type="AlphaFoldDB" id="F8GSV8"/>
<keyword evidence="4" id="KW-0804">Transcription</keyword>
<dbReference type="InterPro" id="IPR000847">
    <property type="entry name" value="LysR_HTH_N"/>
</dbReference>
<dbReference type="SUPFAM" id="SSF46785">
    <property type="entry name" value="Winged helix' DNA-binding domain"/>
    <property type="match status" value="1"/>
</dbReference>